<evidence type="ECO:0000313" key="5">
    <source>
        <dbReference type="EMBL" id="TNJ67652.1"/>
    </source>
</evidence>
<dbReference type="RefSeq" id="WP_139600938.1">
    <property type="nucleotide sequence ID" value="NZ_VDCQ01000004.1"/>
</dbReference>
<dbReference type="PANTHER" id="PTHR43649:SF31">
    <property type="entry name" value="SN-GLYCEROL-3-PHOSPHATE-BINDING PERIPLASMIC PROTEIN UGPB"/>
    <property type="match status" value="1"/>
</dbReference>
<dbReference type="AlphaFoldDB" id="A0A5C4TFS6"/>
<comment type="similarity">
    <text evidence="2">Belongs to the bacterial solute-binding protein 1 family.</text>
</comment>
<keyword evidence="3" id="KW-0813">Transport</keyword>
<dbReference type="Proteomes" id="UP000307943">
    <property type="component" value="Unassembled WGS sequence"/>
</dbReference>
<name>A0A5C4TFS6_9BACL</name>
<dbReference type="Pfam" id="PF01547">
    <property type="entry name" value="SBP_bac_1"/>
    <property type="match status" value="1"/>
</dbReference>
<organism evidence="5 6">
    <name type="scientific">Paenibacillus hemerocallicola</name>
    <dbReference type="NCBI Taxonomy" id="1172614"/>
    <lineage>
        <taxon>Bacteria</taxon>
        <taxon>Bacillati</taxon>
        <taxon>Bacillota</taxon>
        <taxon>Bacilli</taxon>
        <taxon>Bacillales</taxon>
        <taxon>Paenibacillaceae</taxon>
        <taxon>Paenibacillus</taxon>
    </lineage>
</organism>
<gene>
    <name evidence="5" type="ORF">FE784_04520</name>
</gene>
<dbReference type="PANTHER" id="PTHR43649">
    <property type="entry name" value="ARABINOSE-BINDING PROTEIN-RELATED"/>
    <property type="match status" value="1"/>
</dbReference>
<dbReference type="GO" id="GO:0030313">
    <property type="term" value="C:cell envelope"/>
    <property type="evidence" value="ECO:0007669"/>
    <property type="project" value="UniProtKB-SubCell"/>
</dbReference>
<comment type="caution">
    <text evidence="5">The sequence shown here is derived from an EMBL/GenBank/DDBJ whole genome shotgun (WGS) entry which is preliminary data.</text>
</comment>
<evidence type="ECO:0000256" key="4">
    <source>
        <dbReference type="ARBA" id="ARBA00022729"/>
    </source>
</evidence>
<dbReference type="OrthoDB" id="9768630at2"/>
<dbReference type="SUPFAM" id="SSF53850">
    <property type="entry name" value="Periplasmic binding protein-like II"/>
    <property type="match status" value="1"/>
</dbReference>
<dbReference type="InterPro" id="IPR050490">
    <property type="entry name" value="Bact_solute-bd_prot1"/>
</dbReference>
<accession>A0A5C4TFS6</accession>
<proteinExistence type="inferred from homology"/>
<dbReference type="PROSITE" id="PS51257">
    <property type="entry name" value="PROKAR_LIPOPROTEIN"/>
    <property type="match status" value="1"/>
</dbReference>
<dbReference type="InterPro" id="IPR006059">
    <property type="entry name" value="SBP"/>
</dbReference>
<protein>
    <submittedName>
        <fullName evidence="5">Extracellular solute-binding protein</fullName>
    </submittedName>
</protein>
<keyword evidence="6" id="KW-1185">Reference proteome</keyword>
<comment type="subcellular location">
    <subcellularLocation>
        <location evidence="1">Cell envelope</location>
    </subcellularLocation>
</comment>
<evidence type="ECO:0000256" key="1">
    <source>
        <dbReference type="ARBA" id="ARBA00004196"/>
    </source>
</evidence>
<evidence type="ECO:0000256" key="3">
    <source>
        <dbReference type="ARBA" id="ARBA00022448"/>
    </source>
</evidence>
<dbReference type="EMBL" id="VDCQ01000004">
    <property type="protein sequence ID" value="TNJ67652.1"/>
    <property type="molecule type" value="Genomic_DNA"/>
</dbReference>
<evidence type="ECO:0000256" key="2">
    <source>
        <dbReference type="ARBA" id="ARBA00008520"/>
    </source>
</evidence>
<evidence type="ECO:0000313" key="6">
    <source>
        <dbReference type="Proteomes" id="UP000307943"/>
    </source>
</evidence>
<dbReference type="Gene3D" id="3.40.190.10">
    <property type="entry name" value="Periplasmic binding protein-like II"/>
    <property type="match status" value="1"/>
</dbReference>
<sequence length="413" mass="45363">MNKAAKLSLVSLIAWGLTGCGGKQSTVEKAVSPPKPVTIKLASSTETAYKLIAEAVTKKYPHITMELIRYQNNDFGAMLTRGDKPDLIEVGQGGLSAMQTAGLDYDHRLLMKGSNFDFSRFKDGILDYPVNFSQDRNKLVAMFILPGYFALYYNKDIFDRYGVTYPKDGLTWNEVIDLGKRLTATDRGVLYSGLQVPNLWDAKSQLDQNYIDPASGRAALNTAGWKTVFETLARIYAIPGNTKSSNPATMFTQNTLAMIPDGDRIAAWSAVSDLNWDMVSYPVFESRRGYGPSLNGTLLAVTSVSEHKQEAFQAVMVAFSDEIQEKLAMDGKATAIKGFDRLFGKNVPGIESKNVQAISKNQPGKPHGAVVYKEVPTIMDKAFSDYFNGIKDVNTALREAEDQANQVISAGPK</sequence>
<reference evidence="5 6" key="1">
    <citation type="submission" date="2019-05" db="EMBL/GenBank/DDBJ databases">
        <title>We sequenced the genome of Paenibacillus hemerocallicola KCTC 33185 for further insight into its adaptation and study the phylogeny of Paenibacillus.</title>
        <authorList>
            <person name="Narsing Rao M.P."/>
        </authorList>
    </citation>
    <scope>NUCLEOTIDE SEQUENCE [LARGE SCALE GENOMIC DNA]</scope>
    <source>
        <strain evidence="5 6">KCTC 33185</strain>
    </source>
</reference>
<keyword evidence="4" id="KW-0732">Signal</keyword>